<sequence>MRRPAAALRKESDSESELEIDTRVWRLRRGADLVQAWKRPPSKIELQELAAAARKLSKGACSYWIPAFAQPTTPVQRFALDVFHFHCRRLGWTPKRLKALGKNAGAEVWAQRRSGKERQERRGMNWHFDKDEDLLDDCELVVHPLIGTATYLSDAGAPLMVFSQPTLQMSEDGPLYHEPRLRRRQSDAFVAFPQKAANCFMVWLHHRPIGLERCGAEPTERGGRLPNNSPGRSLCFRPKRGSETVSLPMTSLFSHLRCVQVNRSKHGHNGCQS</sequence>
<name>A0ABP0HUB4_9DINO</name>
<organism evidence="1 2">
    <name type="scientific">Durusdinium trenchii</name>
    <dbReference type="NCBI Taxonomy" id="1381693"/>
    <lineage>
        <taxon>Eukaryota</taxon>
        <taxon>Sar</taxon>
        <taxon>Alveolata</taxon>
        <taxon>Dinophyceae</taxon>
        <taxon>Suessiales</taxon>
        <taxon>Symbiodiniaceae</taxon>
        <taxon>Durusdinium</taxon>
    </lineage>
</organism>
<keyword evidence="2" id="KW-1185">Reference proteome</keyword>
<protein>
    <submittedName>
        <fullName evidence="1">Uncharacterized protein</fullName>
    </submittedName>
</protein>
<reference evidence="1 2" key="1">
    <citation type="submission" date="2024-02" db="EMBL/GenBank/DDBJ databases">
        <authorList>
            <person name="Chen Y."/>
            <person name="Shah S."/>
            <person name="Dougan E. K."/>
            <person name="Thang M."/>
            <person name="Chan C."/>
        </authorList>
    </citation>
    <scope>NUCLEOTIDE SEQUENCE [LARGE SCALE GENOMIC DNA]</scope>
</reference>
<dbReference type="Proteomes" id="UP001642464">
    <property type="component" value="Unassembled WGS sequence"/>
</dbReference>
<evidence type="ECO:0000313" key="1">
    <source>
        <dbReference type="EMBL" id="CAK8992734.1"/>
    </source>
</evidence>
<gene>
    <name evidence="1" type="ORF">SCF082_LOCUS3202</name>
</gene>
<dbReference type="EMBL" id="CAXAMM010001625">
    <property type="protein sequence ID" value="CAK8992734.1"/>
    <property type="molecule type" value="Genomic_DNA"/>
</dbReference>
<comment type="caution">
    <text evidence="1">The sequence shown here is derived from an EMBL/GenBank/DDBJ whole genome shotgun (WGS) entry which is preliminary data.</text>
</comment>
<proteinExistence type="predicted"/>
<accession>A0ABP0HUB4</accession>
<evidence type="ECO:0000313" key="2">
    <source>
        <dbReference type="Proteomes" id="UP001642464"/>
    </source>
</evidence>